<feature type="domain" description="Reverse transcriptase zinc-binding" evidence="3">
    <location>
        <begin position="269"/>
        <end position="317"/>
    </location>
</feature>
<dbReference type="InterPro" id="IPR002156">
    <property type="entry name" value="RNaseH_domain"/>
</dbReference>
<keyword evidence="1" id="KW-0472">Membrane</keyword>
<evidence type="ECO:0000256" key="1">
    <source>
        <dbReference type="SAM" id="Phobius"/>
    </source>
</evidence>
<keyword evidence="1" id="KW-0812">Transmembrane</keyword>
<dbReference type="PANTHER" id="PTHR47074:SF48">
    <property type="entry name" value="POLYNUCLEOTIDYL TRANSFERASE, RIBONUCLEASE H-LIKE SUPERFAMILY PROTEIN"/>
    <property type="match status" value="1"/>
</dbReference>
<comment type="caution">
    <text evidence="4">The sequence shown here is derived from an EMBL/GenBank/DDBJ whole genome shotgun (WGS) entry which is preliminary data.</text>
</comment>
<sequence length="533" mass="60488">MIMEVRREVKTSNCVEPEHKAKEMSPSGIECQIVQDYCKYRGLLHKTQAELVCFCSKPNRIFPSLPCCDLCRLLARFGYLTLSTLVRVVASWVPSKYAWLLIISLFVGSHLVGFALGSRPGRLWICYVTGLGVLSTSCVFAWILLIISKMKVPMIFLRFLLLLLSCVFCFSSSMRLARFLVSIPIRILLVGLGGALLFMFGFLGCAALLGSTSRVLSKILVSFFLLLFLFRAPVFDSLRWWLFRHKSAGVCGCLSTCFFSHAFELLTTLPKIWVFAWRIVHGLLPTNAKLSSIKSHVGPVCLRCRNENETLLHALRDYPKAHEVLIAGSLGNLLLTNSYDFCIDWVKDSMRILDKKAFEDFISTLWNIWNSRNNAIFRGKEEDTYGIWERARKLNTDFMIYNLSSQPILPRVPRCCRWQKSSNGIIKVNVDAVVNNCGTSLGIIARDFDGFVLSGRAFSTNKVVNPEWAELDALIDGFRLAYFLNVDKVIFYSDCASIVNHFSGHKEDITILRYQIKEARKVRLFCICQGQMG</sequence>
<evidence type="ECO:0000313" key="5">
    <source>
        <dbReference type="Proteomes" id="UP000593574"/>
    </source>
</evidence>
<dbReference type="GO" id="GO:0004523">
    <property type="term" value="F:RNA-DNA hybrid ribonuclease activity"/>
    <property type="evidence" value="ECO:0007669"/>
    <property type="project" value="InterPro"/>
</dbReference>
<dbReference type="Pfam" id="PF13456">
    <property type="entry name" value="RVT_3"/>
    <property type="match status" value="1"/>
</dbReference>
<name>A0A7J9B5S6_9ROSI</name>
<dbReference type="CDD" id="cd06222">
    <property type="entry name" value="RNase_H_like"/>
    <property type="match status" value="1"/>
</dbReference>
<feature type="transmembrane region" description="Helical" evidence="1">
    <location>
        <begin position="183"/>
        <end position="209"/>
    </location>
</feature>
<dbReference type="Proteomes" id="UP000593574">
    <property type="component" value="Unassembled WGS sequence"/>
</dbReference>
<dbReference type="PANTHER" id="PTHR47074">
    <property type="entry name" value="BNAC02G40300D PROTEIN"/>
    <property type="match status" value="1"/>
</dbReference>
<evidence type="ECO:0000259" key="2">
    <source>
        <dbReference type="Pfam" id="PF13456"/>
    </source>
</evidence>
<gene>
    <name evidence="4" type="ORF">Golax_022954</name>
</gene>
<dbReference type="InterPro" id="IPR044730">
    <property type="entry name" value="RNase_H-like_dom_plant"/>
</dbReference>
<dbReference type="GO" id="GO:0003676">
    <property type="term" value="F:nucleic acid binding"/>
    <property type="evidence" value="ECO:0007669"/>
    <property type="project" value="InterPro"/>
</dbReference>
<dbReference type="EMBL" id="JABEZV010450488">
    <property type="protein sequence ID" value="MBA0731711.1"/>
    <property type="molecule type" value="Genomic_DNA"/>
</dbReference>
<feature type="transmembrane region" description="Helical" evidence="1">
    <location>
        <begin position="99"/>
        <end position="117"/>
    </location>
</feature>
<reference evidence="4 5" key="1">
    <citation type="journal article" date="2019" name="Genome Biol. Evol.">
        <title>Insights into the evolution of the New World diploid cottons (Gossypium, subgenus Houzingenia) based on genome sequencing.</title>
        <authorList>
            <person name="Grover C.E."/>
            <person name="Arick M.A. 2nd"/>
            <person name="Thrash A."/>
            <person name="Conover J.L."/>
            <person name="Sanders W.S."/>
            <person name="Peterson D.G."/>
            <person name="Frelichowski J.E."/>
            <person name="Scheffler J.A."/>
            <person name="Scheffler B.E."/>
            <person name="Wendel J.F."/>
        </authorList>
    </citation>
    <scope>NUCLEOTIDE SEQUENCE [LARGE SCALE GENOMIC DNA]</scope>
    <source>
        <strain evidence="4">4</strain>
        <tissue evidence="4">Leaf</tissue>
    </source>
</reference>
<dbReference type="AlphaFoldDB" id="A0A7J9B5S6"/>
<dbReference type="Pfam" id="PF13966">
    <property type="entry name" value="zf-RVT"/>
    <property type="match status" value="1"/>
</dbReference>
<dbReference type="InterPro" id="IPR052929">
    <property type="entry name" value="RNase_H-like_EbsB-rel"/>
</dbReference>
<feature type="transmembrane region" description="Helical" evidence="1">
    <location>
        <begin position="153"/>
        <end position="171"/>
    </location>
</feature>
<accession>A0A7J9B5S6</accession>
<protein>
    <recommendedName>
        <fullName evidence="6">RNase H type-1 domain-containing protein</fullName>
    </recommendedName>
</protein>
<evidence type="ECO:0000259" key="3">
    <source>
        <dbReference type="Pfam" id="PF13966"/>
    </source>
</evidence>
<evidence type="ECO:0008006" key="6">
    <source>
        <dbReference type="Google" id="ProtNLM"/>
    </source>
</evidence>
<feature type="transmembrane region" description="Helical" evidence="1">
    <location>
        <begin position="124"/>
        <end position="147"/>
    </location>
</feature>
<proteinExistence type="predicted"/>
<evidence type="ECO:0000313" key="4">
    <source>
        <dbReference type="EMBL" id="MBA0731711.1"/>
    </source>
</evidence>
<keyword evidence="1" id="KW-1133">Transmembrane helix</keyword>
<feature type="domain" description="RNase H type-1" evidence="2">
    <location>
        <begin position="429"/>
        <end position="521"/>
    </location>
</feature>
<organism evidence="4 5">
    <name type="scientific">Gossypium laxum</name>
    <dbReference type="NCBI Taxonomy" id="34288"/>
    <lineage>
        <taxon>Eukaryota</taxon>
        <taxon>Viridiplantae</taxon>
        <taxon>Streptophyta</taxon>
        <taxon>Embryophyta</taxon>
        <taxon>Tracheophyta</taxon>
        <taxon>Spermatophyta</taxon>
        <taxon>Magnoliopsida</taxon>
        <taxon>eudicotyledons</taxon>
        <taxon>Gunneridae</taxon>
        <taxon>Pentapetalae</taxon>
        <taxon>rosids</taxon>
        <taxon>malvids</taxon>
        <taxon>Malvales</taxon>
        <taxon>Malvaceae</taxon>
        <taxon>Malvoideae</taxon>
        <taxon>Gossypium</taxon>
    </lineage>
</organism>
<dbReference type="InterPro" id="IPR026960">
    <property type="entry name" value="RVT-Znf"/>
</dbReference>
<feature type="transmembrane region" description="Helical" evidence="1">
    <location>
        <begin position="215"/>
        <end position="234"/>
    </location>
</feature>
<keyword evidence="5" id="KW-1185">Reference proteome</keyword>